<protein>
    <submittedName>
        <fullName evidence="2">Uncharacterized protein</fullName>
    </submittedName>
</protein>
<organism evidence="2">
    <name type="scientific">Pseudomonas phage Baskent_P1_112</name>
    <dbReference type="NCBI Taxonomy" id="3145032"/>
    <lineage>
        <taxon>Viruses</taxon>
        <taxon>Duplodnaviria</taxon>
        <taxon>Heunggongvirae</taxon>
        <taxon>Uroviricota</taxon>
        <taxon>Caudoviricetes</taxon>
        <taxon>Bruynoghevirus</taxon>
    </lineage>
</organism>
<sequence>MKSDQKAKGGFPWTYIFVSILFAILVYVGYS</sequence>
<reference evidence="2" key="1">
    <citation type="submission" date="2024-04" db="EMBL/GenBank/DDBJ databases">
        <authorList>
            <person name="Uskudar Guclu A."/>
            <person name="Ata Vural I."/>
        </authorList>
    </citation>
    <scope>NUCLEOTIDE SEQUENCE</scope>
</reference>
<evidence type="ECO:0000256" key="1">
    <source>
        <dbReference type="SAM" id="Phobius"/>
    </source>
</evidence>
<dbReference type="EMBL" id="PP766722">
    <property type="protein sequence ID" value="XCD08778.1"/>
    <property type="molecule type" value="Genomic_DNA"/>
</dbReference>
<evidence type="ECO:0000313" key="2">
    <source>
        <dbReference type="EMBL" id="XCD08778.1"/>
    </source>
</evidence>
<name>A0AAU8B983_9CAUD</name>
<keyword evidence="1" id="KW-0812">Transmembrane</keyword>
<accession>A0AAU8B983</accession>
<proteinExistence type="predicted"/>
<feature type="transmembrane region" description="Helical" evidence="1">
    <location>
        <begin position="12"/>
        <end position="30"/>
    </location>
</feature>
<keyword evidence="1" id="KW-0472">Membrane</keyword>
<keyword evidence="1" id="KW-1133">Transmembrane helix</keyword>